<protein>
    <submittedName>
        <fullName evidence="2">Uncharacterized protein</fullName>
    </submittedName>
</protein>
<reference evidence="2 3" key="1">
    <citation type="journal article" date="2021" name="Plant Biotechnol. J.">
        <title>Multi-omics assisted identification of the key and species-specific regulatory components of drought-tolerant mechanisms in Gossypium stocksii.</title>
        <authorList>
            <person name="Yu D."/>
            <person name="Ke L."/>
            <person name="Zhang D."/>
            <person name="Wu Y."/>
            <person name="Sun Y."/>
            <person name="Mei J."/>
            <person name="Sun J."/>
            <person name="Sun Y."/>
        </authorList>
    </citation>
    <scope>NUCLEOTIDE SEQUENCE [LARGE SCALE GENOMIC DNA]</scope>
    <source>
        <strain evidence="3">cv. E1</strain>
        <tissue evidence="2">Leaf</tissue>
    </source>
</reference>
<organism evidence="2 3">
    <name type="scientific">Gossypium stocksii</name>
    <dbReference type="NCBI Taxonomy" id="47602"/>
    <lineage>
        <taxon>Eukaryota</taxon>
        <taxon>Viridiplantae</taxon>
        <taxon>Streptophyta</taxon>
        <taxon>Embryophyta</taxon>
        <taxon>Tracheophyta</taxon>
        <taxon>Spermatophyta</taxon>
        <taxon>Magnoliopsida</taxon>
        <taxon>eudicotyledons</taxon>
        <taxon>Gunneridae</taxon>
        <taxon>Pentapetalae</taxon>
        <taxon>rosids</taxon>
        <taxon>malvids</taxon>
        <taxon>Malvales</taxon>
        <taxon>Malvaceae</taxon>
        <taxon>Malvoideae</taxon>
        <taxon>Gossypium</taxon>
    </lineage>
</organism>
<evidence type="ECO:0000256" key="1">
    <source>
        <dbReference type="SAM" id="MobiDB-lite"/>
    </source>
</evidence>
<dbReference type="AlphaFoldDB" id="A0A9D3W3E4"/>
<comment type="caution">
    <text evidence="2">The sequence shown here is derived from an EMBL/GenBank/DDBJ whole genome shotgun (WGS) entry which is preliminary data.</text>
</comment>
<feature type="region of interest" description="Disordered" evidence="1">
    <location>
        <begin position="33"/>
        <end position="52"/>
    </location>
</feature>
<gene>
    <name evidence="2" type="ORF">J1N35_011113</name>
</gene>
<proteinExistence type="predicted"/>
<sequence>MTRIGIIYGKYHVAEKDAYKATIIIEELEKDEDDYGGTENNANGTSVGEADMTRTENVGLLIDLEDNGQSSDRIAPH</sequence>
<dbReference type="EMBL" id="JAIQCV010000004">
    <property type="protein sequence ID" value="KAH1107345.1"/>
    <property type="molecule type" value="Genomic_DNA"/>
</dbReference>
<accession>A0A9D3W3E4</accession>
<name>A0A9D3W3E4_9ROSI</name>
<evidence type="ECO:0000313" key="2">
    <source>
        <dbReference type="EMBL" id="KAH1107345.1"/>
    </source>
</evidence>
<feature type="compositionally biased region" description="Polar residues" evidence="1">
    <location>
        <begin position="67"/>
        <end position="77"/>
    </location>
</feature>
<keyword evidence="3" id="KW-1185">Reference proteome</keyword>
<feature type="region of interest" description="Disordered" evidence="1">
    <location>
        <begin position="58"/>
        <end position="77"/>
    </location>
</feature>
<dbReference type="Proteomes" id="UP000828251">
    <property type="component" value="Unassembled WGS sequence"/>
</dbReference>
<evidence type="ECO:0000313" key="3">
    <source>
        <dbReference type="Proteomes" id="UP000828251"/>
    </source>
</evidence>